<evidence type="ECO:0000313" key="3">
    <source>
        <dbReference type="EMBL" id="MBR7830682.1"/>
    </source>
</evidence>
<gene>
    <name evidence="3" type="ORF">KDK95_30550</name>
</gene>
<dbReference type="SUPFAM" id="SSF51556">
    <property type="entry name" value="Metallo-dependent hydrolases"/>
    <property type="match status" value="1"/>
</dbReference>
<feature type="domain" description="Amidohydrolase-related" evidence="2">
    <location>
        <begin position="9"/>
        <end position="331"/>
    </location>
</feature>
<reference evidence="3" key="1">
    <citation type="submission" date="2021-04" db="EMBL/GenBank/DDBJ databases">
        <title>Genome based classification of Actinospica acidithermotolerans sp. nov., an actinobacterium isolated from an Indonesian hot spring.</title>
        <authorList>
            <person name="Kusuma A.B."/>
            <person name="Putra K.E."/>
            <person name="Nafisah S."/>
            <person name="Loh J."/>
            <person name="Nouioui I."/>
            <person name="Goodfellow M."/>
        </authorList>
    </citation>
    <scope>NUCLEOTIDE SEQUENCE</scope>
    <source>
        <strain evidence="3">MGRD01-02</strain>
    </source>
</reference>
<dbReference type="PANTHER" id="PTHR21240">
    <property type="entry name" value="2-AMINO-3-CARBOXYLMUCONATE-6-SEMIALDEHYDE DECARBOXYLASE"/>
    <property type="match status" value="1"/>
</dbReference>
<dbReference type="GO" id="GO:0016831">
    <property type="term" value="F:carboxy-lyase activity"/>
    <property type="evidence" value="ECO:0007669"/>
    <property type="project" value="InterPro"/>
</dbReference>
<evidence type="ECO:0000256" key="1">
    <source>
        <dbReference type="ARBA" id="ARBA00023239"/>
    </source>
</evidence>
<keyword evidence="4" id="KW-1185">Reference proteome</keyword>
<dbReference type="InterPro" id="IPR032466">
    <property type="entry name" value="Metal_Hydrolase"/>
</dbReference>
<dbReference type="EMBL" id="JAGSOH010000148">
    <property type="protein sequence ID" value="MBR7830682.1"/>
    <property type="molecule type" value="Genomic_DNA"/>
</dbReference>
<evidence type="ECO:0000313" key="4">
    <source>
        <dbReference type="Proteomes" id="UP000676325"/>
    </source>
</evidence>
<dbReference type="GO" id="GO:0005737">
    <property type="term" value="C:cytoplasm"/>
    <property type="evidence" value="ECO:0007669"/>
    <property type="project" value="TreeGrafter"/>
</dbReference>
<dbReference type="Proteomes" id="UP000676325">
    <property type="component" value="Unassembled WGS sequence"/>
</dbReference>
<name>A0A941IM44_9ACTN</name>
<dbReference type="Gene3D" id="3.20.20.140">
    <property type="entry name" value="Metal-dependent hydrolases"/>
    <property type="match status" value="1"/>
</dbReference>
<dbReference type="PANTHER" id="PTHR21240:SF28">
    <property type="entry name" value="ISO-OROTATE DECARBOXYLASE (EUROFUNG)"/>
    <property type="match status" value="1"/>
</dbReference>
<protein>
    <submittedName>
        <fullName evidence="3">Amidohydrolase</fullName>
    </submittedName>
</protein>
<dbReference type="InterPro" id="IPR032465">
    <property type="entry name" value="ACMSD"/>
</dbReference>
<proteinExistence type="predicted"/>
<dbReference type="AlphaFoldDB" id="A0A941IM44"/>
<dbReference type="InterPro" id="IPR006680">
    <property type="entry name" value="Amidohydro-rel"/>
</dbReference>
<dbReference type="GO" id="GO:0019748">
    <property type="term" value="P:secondary metabolic process"/>
    <property type="evidence" value="ECO:0007669"/>
    <property type="project" value="TreeGrafter"/>
</dbReference>
<dbReference type="Pfam" id="PF04909">
    <property type="entry name" value="Amidohydro_2"/>
    <property type="match status" value="1"/>
</dbReference>
<dbReference type="RefSeq" id="WP_212521806.1">
    <property type="nucleotide sequence ID" value="NZ_JAGSOH010000148.1"/>
</dbReference>
<dbReference type="GO" id="GO:0016787">
    <property type="term" value="F:hydrolase activity"/>
    <property type="evidence" value="ECO:0007669"/>
    <property type="project" value="InterPro"/>
</dbReference>
<organism evidence="3 4">
    <name type="scientific">Actinospica acidithermotolerans</name>
    <dbReference type="NCBI Taxonomy" id="2828514"/>
    <lineage>
        <taxon>Bacteria</taxon>
        <taxon>Bacillati</taxon>
        <taxon>Actinomycetota</taxon>
        <taxon>Actinomycetes</taxon>
        <taxon>Catenulisporales</taxon>
        <taxon>Actinospicaceae</taxon>
        <taxon>Actinospica</taxon>
    </lineage>
</organism>
<sequence>MPSTSTPLIDVHSHFLTPRYVAEAKSAGHGHPDGMPGWPEWTEDGQLASMDAWGVGTAMLSISSPGVHFGDDAAARELARHVNDTGAAMRDRHPDRFGHFASIPLPDVDGALAEAVRALDELGSDGIAVETSAGGVYLGHESFDPLYAELDRRGAVVFVHPTSPPHAAEIALGRPRPMLEFIFDSTRAASDLLFNGVFTRYPNIEWIFPHGGGALPLLVERMELFRTVFGLGDGTGTVTGTDTDTDTDTGPSTQEQLGRLWYDMAGTPFPRQIPTLIDAFGRERLLYGSDSCWTPAPGVTAQLASIDGAAPPAPDLTWRELTAANARRLFPRLTAES</sequence>
<accession>A0A941IM44</accession>
<evidence type="ECO:0000259" key="2">
    <source>
        <dbReference type="Pfam" id="PF04909"/>
    </source>
</evidence>
<comment type="caution">
    <text evidence="3">The sequence shown here is derived from an EMBL/GenBank/DDBJ whole genome shotgun (WGS) entry which is preliminary data.</text>
</comment>
<keyword evidence="1" id="KW-0456">Lyase</keyword>